<keyword evidence="2" id="KW-1185">Reference proteome</keyword>
<accession>A0ABV3PY82</accession>
<keyword evidence="1" id="KW-0378">Hydrolase</keyword>
<dbReference type="EMBL" id="JBFNQD010000032">
    <property type="protein sequence ID" value="MEW9310632.1"/>
    <property type="molecule type" value="Genomic_DNA"/>
</dbReference>
<evidence type="ECO:0000313" key="1">
    <source>
        <dbReference type="EMBL" id="MEW9310632.1"/>
    </source>
</evidence>
<dbReference type="Gene3D" id="3.40.50.1820">
    <property type="entry name" value="alpha/beta hydrolase"/>
    <property type="match status" value="1"/>
</dbReference>
<reference evidence="1 2" key="1">
    <citation type="submission" date="2024-07" db="EMBL/GenBank/DDBJ databases">
        <title>Description of Labrys sedimenti sp. nov., isolated from a diclofenac-degrading enrichment culture.</title>
        <authorList>
            <person name="Tancsics A."/>
            <person name="Csepanyi A."/>
        </authorList>
    </citation>
    <scope>NUCLEOTIDE SEQUENCE [LARGE SCALE GENOMIC DNA]</scope>
    <source>
        <strain evidence="1 2">LMG 23578</strain>
    </source>
</reference>
<organism evidence="1 2">
    <name type="scientific">Labrys neptuniae</name>
    <dbReference type="NCBI Taxonomy" id="376174"/>
    <lineage>
        <taxon>Bacteria</taxon>
        <taxon>Pseudomonadati</taxon>
        <taxon>Pseudomonadota</taxon>
        <taxon>Alphaproteobacteria</taxon>
        <taxon>Hyphomicrobiales</taxon>
        <taxon>Xanthobacteraceae</taxon>
        <taxon>Labrys</taxon>
    </lineage>
</organism>
<name>A0ABV3PY82_9HYPH</name>
<protein>
    <submittedName>
        <fullName evidence="1">Alpha/beta hydrolase</fullName>
    </submittedName>
</protein>
<proteinExistence type="predicted"/>
<dbReference type="GO" id="GO:0016787">
    <property type="term" value="F:hydrolase activity"/>
    <property type="evidence" value="ECO:0007669"/>
    <property type="project" value="UniProtKB-KW"/>
</dbReference>
<dbReference type="SUPFAM" id="SSF53474">
    <property type="entry name" value="alpha/beta-Hydrolases"/>
    <property type="match status" value="1"/>
</dbReference>
<sequence>MIFTQPVVYEFKNLVVPTVLMIGDADTTAIGSDVAPPQVKSKIGHYNVLGKKIAAIIPHATLVEFPGLGHAPQMEKPEHFHRLLLNALTQN</sequence>
<dbReference type="RefSeq" id="WP_367626988.1">
    <property type="nucleotide sequence ID" value="NZ_JBFNQD010000032.1"/>
</dbReference>
<evidence type="ECO:0000313" key="2">
    <source>
        <dbReference type="Proteomes" id="UP001555786"/>
    </source>
</evidence>
<gene>
    <name evidence="1" type="ORF">ABXS05_34155</name>
</gene>
<dbReference type="InterPro" id="IPR029058">
    <property type="entry name" value="AB_hydrolase_fold"/>
</dbReference>
<dbReference type="Proteomes" id="UP001555786">
    <property type="component" value="Unassembled WGS sequence"/>
</dbReference>
<comment type="caution">
    <text evidence="1">The sequence shown here is derived from an EMBL/GenBank/DDBJ whole genome shotgun (WGS) entry which is preliminary data.</text>
</comment>